<dbReference type="SUPFAM" id="SSF48371">
    <property type="entry name" value="ARM repeat"/>
    <property type="match status" value="1"/>
</dbReference>
<dbReference type="Pfam" id="PF24139">
    <property type="entry name" value="TPR_TNPO3_IPO13_4th"/>
    <property type="match status" value="1"/>
</dbReference>
<comment type="subcellular location">
    <subcellularLocation>
        <location evidence="5">Mitochondrion</location>
    </subcellularLocation>
</comment>
<accession>A0A9W8K6H9</accession>
<dbReference type="InterPro" id="IPR017440">
    <property type="entry name" value="Cit_synth/succinyl-CoA_lig_AS"/>
</dbReference>
<sequence>MTDIQALLSALDVFSRAPDKASIERANSWLQDFQHSPEAWSTCNVLLLSPDAPPAAKVFAAQTFRTKVTYDLKQVDAVNLLPLRDTLLSALEAYHGGPRNIIVQLSLAIVGLAMQLPSWEKPVETLIESFGRNPATVPTLLEFLTVLPEEVNSNMRIPITDQEFKDVSAKLLTNNAARVLELLSMYITASGVTSAVQAQVFNCLFSWLYAGEITMKDIVATSLFAYAFEALASDELFDPAVDLICQMIHETQEIDDNMDVIQLIFPRIIALKAYLAKDKDDPEKIRGYARIFSEAGETYRSLLLHHTETFFPLVEAIGECSAYSDLDIVPITFPFWMRLAQILGKRPSISPLFIEAFKSLMTVIINHLHFPPELSSLKGQEADNFRAFRHVMGDTLKDCCFVLRTETCLLAAYQQVASAVARNASWQEIEAPLFAMRSMGAEIDPDDDNAVPKIMDLIPNLPNHPRVRYAALLIVARYTEWISAHPQYISFQLQYISSGFEDSDPEVCAAAGQALKYLCQDCKQHLTEFLPTLHTFLKNTGPKLAQDDRRQVYEAIAYVISAKPMNEAAESLKAFSLDILAQVHAFSVKTTPPTQSEIEEVGNSLENLEVMLHVVHGYGEDLPAACQNTCEEAWAIFDTFLSKYGLNNDLAERATRVLRRGLDLFNKSATSIAPSVLARMSFAFEGSGYPSFLWIAGKIIGRFGYTQNNDVRGAIQEIYERSTTKVAALLQVKTPGEIPDVLEDYLQMLLQLDTLMPEIFFTSSIYPVAFRCAMAGLTVVHSDIILASLDLFRDIVTHDCLEPITSTTPPKYPIYAAAIRPTLDKEGPQFLSLLFSGLVGDFPEDASATVVSIFRALVYLWNTQLLTWLPAVLEQIPMSSVPNEAKAQFLQETTVAVNTRQYDKIRSYADTIQNLLIHKDTKVLCQGLTGKTGTFHVREALDYGTNMVGGVSPNKAGQIHLGLPIFGSVREAVAATKPDATVLYVPPPTAADAIIEAIENEIGLIVCITEGIPQSDEIRVMNALKSQSKSRLVGPNCPGVINPLGCKMGIQPGHIHKPGRIGIVSRSGTLTYEAVAQTTDVGLGQSLCIGIGGDPFPGTQHIDVIKVLSSSGEIGGSMEEEAAEYLEKYNKSRPNPKPVVGFIAGRTAPPGRRMGHAGAIISGGKGAAGDKVKALEQAGVVVTDSPAKIGSEMLKAMQAAGLV</sequence>
<dbReference type="InterPro" id="IPR016024">
    <property type="entry name" value="ARM-type_fold"/>
</dbReference>
<comment type="catalytic activity">
    <reaction evidence="5">
        <text>succinate + ATP + CoA = succinyl-CoA + ADP + phosphate</text>
        <dbReference type="Rhea" id="RHEA:17661"/>
        <dbReference type="ChEBI" id="CHEBI:30031"/>
        <dbReference type="ChEBI" id="CHEBI:30616"/>
        <dbReference type="ChEBI" id="CHEBI:43474"/>
        <dbReference type="ChEBI" id="CHEBI:57287"/>
        <dbReference type="ChEBI" id="CHEBI:57292"/>
        <dbReference type="ChEBI" id="CHEBI:456216"/>
        <dbReference type="EC" id="6.2.1.5"/>
    </reaction>
</comment>
<dbReference type="Pfam" id="PF08389">
    <property type="entry name" value="Xpo1"/>
    <property type="match status" value="1"/>
</dbReference>
<dbReference type="Pfam" id="PF00549">
    <property type="entry name" value="Ligase_CoA"/>
    <property type="match status" value="1"/>
</dbReference>
<evidence type="ECO:0000256" key="4">
    <source>
        <dbReference type="ARBA" id="ARBA00022741"/>
    </source>
</evidence>
<dbReference type="InterPro" id="IPR013598">
    <property type="entry name" value="Exportin-1/Importin-b-like"/>
</dbReference>
<dbReference type="PANTHER" id="PTHR12363">
    <property type="entry name" value="TRANSPORTIN 3 AND IMPORTIN 13"/>
    <property type="match status" value="1"/>
</dbReference>
<dbReference type="GO" id="GO:0006606">
    <property type="term" value="P:protein import into nucleus"/>
    <property type="evidence" value="ECO:0007669"/>
    <property type="project" value="TreeGrafter"/>
</dbReference>
<dbReference type="InterPro" id="IPR016102">
    <property type="entry name" value="Succinyl-CoA_synth-like"/>
</dbReference>
<dbReference type="Proteomes" id="UP001148786">
    <property type="component" value="Unassembled WGS sequence"/>
</dbReference>
<feature type="binding site" evidence="5">
    <location>
        <position position="1072"/>
    </location>
    <ligand>
        <name>substrate</name>
        <note>ligand shared with subunit beta</note>
    </ligand>
</feature>
<keyword evidence="3 5" id="KW-0436">Ligase</keyword>
<dbReference type="SUPFAM" id="SSF52210">
    <property type="entry name" value="Succinyl-CoA synthetase domains"/>
    <property type="match status" value="1"/>
</dbReference>
<dbReference type="EMBL" id="JANKHO010000676">
    <property type="protein sequence ID" value="KAJ3507281.1"/>
    <property type="molecule type" value="Genomic_DNA"/>
</dbReference>
<dbReference type="InterPro" id="IPR036291">
    <property type="entry name" value="NAD(P)-bd_dom_sf"/>
</dbReference>
<dbReference type="Pfam" id="PF24140">
    <property type="entry name" value="TPR_TNPO3_IPO13_3rd"/>
    <property type="match status" value="1"/>
</dbReference>
<keyword evidence="2 5" id="KW-0816">Tricarboxylic acid cycle</keyword>
<dbReference type="InterPro" id="IPR058537">
    <property type="entry name" value="TPR_TNPO3_IPO13_4th"/>
</dbReference>
<dbReference type="HAMAP" id="MF_01988">
    <property type="entry name" value="Succ_CoA_alpha"/>
    <property type="match status" value="1"/>
</dbReference>
<dbReference type="Pfam" id="PF02629">
    <property type="entry name" value="CoA_binding"/>
    <property type="match status" value="1"/>
</dbReference>
<dbReference type="InterPro" id="IPR057941">
    <property type="entry name" value="TPR_TNPO3_IPO13_2nd"/>
</dbReference>
<name>A0A9W8K6H9_9AGAR</name>
<keyword evidence="4 5" id="KW-0547">Nucleotide-binding</keyword>
<dbReference type="GO" id="GO:0005739">
    <property type="term" value="C:mitochondrion"/>
    <property type="evidence" value="ECO:0007669"/>
    <property type="project" value="UniProtKB-SubCell"/>
</dbReference>
<evidence type="ECO:0000256" key="2">
    <source>
        <dbReference type="ARBA" id="ARBA00022532"/>
    </source>
</evidence>
<dbReference type="Gene3D" id="1.25.10.10">
    <property type="entry name" value="Leucine-rich Repeat Variant"/>
    <property type="match status" value="1"/>
</dbReference>
<feature type="binding site" evidence="5">
    <location>
        <position position="955"/>
    </location>
    <ligand>
        <name>CoA</name>
        <dbReference type="ChEBI" id="CHEBI:57287"/>
    </ligand>
</feature>
<dbReference type="FunFam" id="3.40.50.720:FF:000002">
    <property type="entry name" value="Succinate--CoA ligase [ADP-forming] subunit alpha"/>
    <property type="match status" value="1"/>
</dbReference>
<dbReference type="GO" id="GO:0004775">
    <property type="term" value="F:succinate-CoA ligase (ADP-forming) activity"/>
    <property type="evidence" value="ECO:0007669"/>
    <property type="project" value="UniProtKB-UniRule"/>
</dbReference>
<dbReference type="PROSITE" id="PS50166">
    <property type="entry name" value="IMPORTIN_B_NT"/>
    <property type="match status" value="1"/>
</dbReference>
<evidence type="ECO:0000259" key="7">
    <source>
        <dbReference type="PROSITE" id="PS50166"/>
    </source>
</evidence>
<protein>
    <recommendedName>
        <fullName evidence="5">Succinate--CoA ligase [ADP-forming] subunit alpha, mitochondrial</fullName>
        <ecNumber evidence="5">6.2.1.5</ecNumber>
    </recommendedName>
    <alternativeName>
        <fullName evidence="5">Succinyl-CoA synthetase subunit alpha</fullName>
        <shortName evidence="5">SCS-alpha</shortName>
    </alternativeName>
</protein>
<comment type="subunit">
    <text evidence="5">Heterodimer of an alpha and a beta subunit.</text>
</comment>
<comment type="function">
    <text evidence="5">Succinyl-CoA synthetase functions in the citric acid cycle (TCA), coupling the hydrolysis of succinyl-CoA to the synthesis of ATP and thus represents the only step of substrate-level phosphorylation in the TCA. The alpha subunit of the enzyme binds the substrates coenzyme A and phosphate, while succinate binding and nucleotide specificity is provided by the beta subunit.</text>
</comment>
<dbReference type="InterPro" id="IPR033847">
    <property type="entry name" value="Citrt_syn/SCS-alpha_CS"/>
</dbReference>
<dbReference type="InterPro" id="IPR003781">
    <property type="entry name" value="CoA-bd"/>
</dbReference>
<dbReference type="NCBIfam" id="NF004230">
    <property type="entry name" value="PRK05678.1"/>
    <property type="match status" value="1"/>
</dbReference>
<dbReference type="InterPro" id="IPR057942">
    <property type="entry name" value="TPR_TNPO3_IPO13_3rd"/>
</dbReference>
<gene>
    <name evidence="8" type="ORF">NLJ89_g6390</name>
</gene>
<comment type="pathway">
    <text evidence="1 5">Carbohydrate metabolism; tricarboxylic acid cycle; succinate from succinyl-CoA (ligase route): step 1/1.</text>
</comment>
<dbReference type="InterPro" id="IPR005811">
    <property type="entry name" value="SUCC_ACL_C"/>
</dbReference>
<evidence type="ECO:0000313" key="8">
    <source>
        <dbReference type="EMBL" id="KAJ3507281.1"/>
    </source>
</evidence>
<organism evidence="8 9">
    <name type="scientific">Agrocybe chaxingu</name>
    <dbReference type="NCBI Taxonomy" id="84603"/>
    <lineage>
        <taxon>Eukaryota</taxon>
        <taxon>Fungi</taxon>
        <taxon>Dikarya</taxon>
        <taxon>Basidiomycota</taxon>
        <taxon>Agaricomycotina</taxon>
        <taxon>Agaricomycetes</taxon>
        <taxon>Agaricomycetidae</taxon>
        <taxon>Agaricales</taxon>
        <taxon>Agaricineae</taxon>
        <taxon>Strophariaceae</taxon>
        <taxon>Agrocybe</taxon>
    </lineage>
</organism>
<dbReference type="EC" id="6.2.1.5" evidence="5"/>
<reference evidence="8" key="1">
    <citation type="submission" date="2022-07" db="EMBL/GenBank/DDBJ databases">
        <title>Genome Sequence of Agrocybe chaxingu.</title>
        <authorList>
            <person name="Buettner E."/>
        </authorList>
    </citation>
    <scope>NUCLEOTIDE SEQUENCE</scope>
    <source>
        <strain evidence="8">MP-N11</strain>
    </source>
</reference>
<dbReference type="OrthoDB" id="435593at2759"/>
<dbReference type="AlphaFoldDB" id="A0A9W8K6H9"/>
<dbReference type="PROSITE" id="PS00399">
    <property type="entry name" value="SUCCINYL_COA_LIG_2"/>
    <property type="match status" value="1"/>
</dbReference>
<dbReference type="InterPro" id="IPR001494">
    <property type="entry name" value="Importin-beta_N"/>
</dbReference>
<evidence type="ECO:0000313" key="9">
    <source>
        <dbReference type="Proteomes" id="UP001148786"/>
    </source>
</evidence>
<dbReference type="InterPro" id="IPR011989">
    <property type="entry name" value="ARM-like"/>
</dbReference>
<dbReference type="PANTHER" id="PTHR12363:SF53">
    <property type="entry name" value="MRNA TRANSPORT REGULATOR MTR10"/>
    <property type="match status" value="1"/>
</dbReference>
<evidence type="ECO:0000256" key="6">
    <source>
        <dbReference type="RuleBase" id="RU000677"/>
    </source>
</evidence>
<dbReference type="PRINTS" id="PR01798">
    <property type="entry name" value="SCOASYNTHASE"/>
</dbReference>
<dbReference type="NCBIfam" id="TIGR01019">
    <property type="entry name" value="sucCoAalpha"/>
    <property type="match status" value="1"/>
</dbReference>
<feature type="active site" description="Tele-phosphohistidine intermediate" evidence="5">
    <location>
        <position position="1156"/>
    </location>
</feature>
<dbReference type="GO" id="GO:0000166">
    <property type="term" value="F:nucleotide binding"/>
    <property type="evidence" value="ECO:0007669"/>
    <property type="project" value="UniProtKB-KW"/>
</dbReference>
<dbReference type="Pfam" id="PF24138">
    <property type="entry name" value="TPR_TNPO3_IPO13_2nd"/>
    <property type="match status" value="1"/>
</dbReference>
<proteinExistence type="inferred from homology"/>
<feature type="binding site" evidence="5">
    <location>
        <begin position="929"/>
        <end position="932"/>
    </location>
    <ligand>
        <name>CoA</name>
        <dbReference type="ChEBI" id="CHEBI:57287"/>
    </ligand>
</feature>
<dbReference type="PROSITE" id="PS01216">
    <property type="entry name" value="SUCCINYL_COA_LIG_1"/>
    <property type="match status" value="1"/>
</dbReference>
<keyword evidence="5" id="KW-0496">Mitochondrion</keyword>
<dbReference type="Gene3D" id="3.40.50.261">
    <property type="entry name" value="Succinyl-CoA synthetase domains"/>
    <property type="match status" value="1"/>
</dbReference>
<dbReference type="Gene3D" id="3.40.50.720">
    <property type="entry name" value="NAD(P)-binding Rossmann-like Domain"/>
    <property type="match status" value="1"/>
</dbReference>
<evidence type="ECO:0000256" key="1">
    <source>
        <dbReference type="ARBA" id="ARBA00005064"/>
    </source>
</evidence>
<comment type="similarity">
    <text evidence="5 6">Belongs to the succinate/malate CoA ligase alpha subunit family.</text>
</comment>
<dbReference type="SMART" id="SM00881">
    <property type="entry name" value="CoA_binding"/>
    <property type="match status" value="1"/>
</dbReference>
<dbReference type="GO" id="GO:0006099">
    <property type="term" value="P:tricarboxylic acid cycle"/>
    <property type="evidence" value="ECO:0007669"/>
    <property type="project" value="UniProtKB-UniRule"/>
</dbReference>
<dbReference type="SMART" id="SM00913">
    <property type="entry name" value="IBN_N"/>
    <property type="match status" value="1"/>
</dbReference>
<evidence type="ECO:0000256" key="3">
    <source>
        <dbReference type="ARBA" id="ARBA00022598"/>
    </source>
</evidence>
<evidence type="ECO:0000256" key="5">
    <source>
        <dbReference type="HAMAP-Rule" id="MF_03222"/>
    </source>
</evidence>
<dbReference type="SUPFAM" id="SSF51735">
    <property type="entry name" value="NAD(P)-binding Rossmann-fold domains"/>
    <property type="match status" value="1"/>
</dbReference>
<dbReference type="GO" id="GO:0031267">
    <property type="term" value="F:small GTPase binding"/>
    <property type="evidence" value="ECO:0007669"/>
    <property type="project" value="InterPro"/>
</dbReference>
<keyword evidence="9" id="KW-1185">Reference proteome</keyword>
<dbReference type="Pfam" id="PF03810">
    <property type="entry name" value="IBN_N"/>
    <property type="match status" value="1"/>
</dbReference>
<feature type="domain" description="Importin N-terminal" evidence="7">
    <location>
        <begin position="26"/>
        <end position="93"/>
    </location>
</feature>
<dbReference type="InterPro" id="IPR051345">
    <property type="entry name" value="Importin_beta-like_NTR"/>
</dbReference>
<feature type="binding site" evidence="5">
    <location>
        <begin position="1008"/>
        <end position="1010"/>
    </location>
    <ligand>
        <name>CoA</name>
        <dbReference type="ChEBI" id="CHEBI:57287"/>
    </ligand>
</feature>
<dbReference type="InterPro" id="IPR005810">
    <property type="entry name" value="CoA_lig_alpha"/>
</dbReference>
<comment type="caution">
    <text evidence="8">The sequence shown here is derived from an EMBL/GenBank/DDBJ whole genome shotgun (WGS) entry which is preliminary data.</text>
</comment>